<gene>
    <name evidence="2" type="ORF">VB248_19735</name>
</gene>
<dbReference type="EMBL" id="JAYFUM010000027">
    <property type="protein sequence ID" value="MEA5141396.1"/>
    <property type="molecule type" value="Genomic_DNA"/>
</dbReference>
<name>A0ABU5QEX9_9BACT</name>
<evidence type="ECO:0000313" key="2">
    <source>
        <dbReference type="EMBL" id="MEA5141396.1"/>
    </source>
</evidence>
<accession>A0ABU5QEX9</accession>
<dbReference type="RefSeq" id="WP_323298553.1">
    <property type="nucleotide sequence ID" value="NZ_JAYFUM010000027.1"/>
</dbReference>
<feature type="transmembrane region" description="Helical" evidence="1">
    <location>
        <begin position="7"/>
        <end position="26"/>
    </location>
</feature>
<protein>
    <recommendedName>
        <fullName evidence="4">ATP synthase protein I</fullName>
    </recommendedName>
</protein>
<dbReference type="Proteomes" id="UP001302949">
    <property type="component" value="Unassembled WGS sequence"/>
</dbReference>
<keyword evidence="1" id="KW-0472">Membrane</keyword>
<organism evidence="2 3">
    <name type="scientific">Arcicella rigui</name>
    <dbReference type="NCBI Taxonomy" id="797020"/>
    <lineage>
        <taxon>Bacteria</taxon>
        <taxon>Pseudomonadati</taxon>
        <taxon>Bacteroidota</taxon>
        <taxon>Cytophagia</taxon>
        <taxon>Cytophagales</taxon>
        <taxon>Flectobacillaceae</taxon>
        <taxon>Arcicella</taxon>
    </lineage>
</organism>
<evidence type="ECO:0000313" key="3">
    <source>
        <dbReference type="Proteomes" id="UP001302949"/>
    </source>
</evidence>
<keyword evidence="3" id="KW-1185">Reference proteome</keyword>
<evidence type="ECO:0008006" key="4">
    <source>
        <dbReference type="Google" id="ProtNLM"/>
    </source>
</evidence>
<sequence>MIRITILTFVIGLIFYFANFIGIAQYVHADKWFILAFFFAISYFNHFLMKLGFANNREHFVQYYLGSIIVRLILSVGFIGMFGYLGTKDIYIFISNFFVLYLCYTSFEISGLYRKLRHIS</sequence>
<proteinExistence type="predicted"/>
<feature type="transmembrane region" description="Helical" evidence="1">
    <location>
        <begin position="32"/>
        <end position="51"/>
    </location>
</feature>
<reference evidence="2 3" key="1">
    <citation type="submission" date="2023-12" db="EMBL/GenBank/DDBJ databases">
        <title>Novel species of the genus Arcicella isolated from rivers.</title>
        <authorList>
            <person name="Lu H."/>
        </authorList>
    </citation>
    <scope>NUCLEOTIDE SEQUENCE [LARGE SCALE GENOMIC DNA]</scope>
    <source>
        <strain evidence="2 3">KCTC 23307</strain>
    </source>
</reference>
<comment type="caution">
    <text evidence="2">The sequence shown here is derived from an EMBL/GenBank/DDBJ whole genome shotgun (WGS) entry which is preliminary data.</text>
</comment>
<feature type="transmembrane region" description="Helical" evidence="1">
    <location>
        <begin position="90"/>
        <end position="113"/>
    </location>
</feature>
<keyword evidence="1" id="KW-1133">Transmembrane helix</keyword>
<evidence type="ECO:0000256" key="1">
    <source>
        <dbReference type="SAM" id="Phobius"/>
    </source>
</evidence>
<keyword evidence="1" id="KW-0812">Transmembrane</keyword>
<feature type="transmembrane region" description="Helical" evidence="1">
    <location>
        <begin position="63"/>
        <end position="84"/>
    </location>
</feature>